<reference evidence="10 11" key="1">
    <citation type="submission" date="2023-02" db="EMBL/GenBank/DDBJ databases">
        <title>Streptomyces sp. SCA4-21 with antifungal activity against Fusarium oxysporum f. sp. cubense, Streptomyces sp. SCA2-17 with antifungal activity against Fusarium oxysporum f. sp. cubense.</title>
        <authorList>
            <person name="Qi D."/>
        </authorList>
    </citation>
    <scope>NUCLEOTIDE SEQUENCE [LARGE SCALE GENOMIC DNA]</scope>
    <source>
        <strain evidence="10 11">SCA4-21</strain>
    </source>
</reference>
<evidence type="ECO:0000256" key="6">
    <source>
        <dbReference type="ARBA" id="ARBA00023277"/>
    </source>
</evidence>
<dbReference type="Gene3D" id="3.40.50.10840">
    <property type="entry name" value="Putative sugar-binding, N-terminal domain"/>
    <property type="match status" value="1"/>
</dbReference>
<evidence type="ECO:0000259" key="8">
    <source>
        <dbReference type="Pfam" id="PF07005"/>
    </source>
</evidence>
<feature type="region of interest" description="Disordered" evidence="7">
    <location>
        <begin position="63"/>
        <end position="90"/>
    </location>
</feature>
<feature type="compositionally biased region" description="Low complexity" evidence="7">
    <location>
        <begin position="277"/>
        <end position="294"/>
    </location>
</feature>
<keyword evidence="11" id="KW-1185">Reference proteome</keyword>
<feature type="compositionally biased region" description="Basic and acidic residues" evidence="7">
    <location>
        <begin position="537"/>
        <end position="553"/>
    </location>
</feature>
<sequence length="663" mass="66176">MTTGQRLVAIADDLSGAAETAAALDSRTTRSYVVLVGNGEGGGRERVDGERVRRKGVDREEVDRERVRRKGVDREGAGREGVTALRPPDPGEAIVLDLDSRYRPAAEAAEAVRDALRLSSPGGDTLVLKKIDSLLRGNLAAEVAALAEDGAGVVLAPALPVAGRVVRSGVVHIDGVALHEGDAWRSETTPAPRSIADALGGLPTTPIPLTTVRAPGHSLLSALRTATDDGRVAVCDAETDADLTAIVEASLAAGPRLRLVGSGGLALALGRHLAGAPAATTPSTTAPSTTAPSPATAPPAAPTPPPDTASSATTTAPSPDTAPDTTTPTPPPATASPATAPTPPPDTAPSATTTAPSPATTPSTTAPSPATAPPAASTPSPDTAPHTATPTPSTDAAPPATTPAPPPDTASPATTTAPSPATAPNTTTPTPPPATGRHVLVVVGTAEPAAVEQIRRLVEDGATHHPLPLAELIADGPPVRLPPMTAPVTVVSLAAPTGPTGSQPAAPDPATPHAPAAAPTSARVPLPAATPPSGGGADDHTEPHHTGPDRTEPGRTGPGTRSGPVSARRLVHGLARAVAVAVAAHPGAVDLVLTGGETARRVLDALAVTELAPVGQVHHGAVHLSTPDGRSVVTRPGSFGYPDSLRHIVRALRPHSTERKVSP</sequence>
<evidence type="ECO:0000256" key="1">
    <source>
        <dbReference type="ARBA" id="ARBA00005715"/>
    </source>
</evidence>
<dbReference type="GO" id="GO:0016301">
    <property type="term" value="F:kinase activity"/>
    <property type="evidence" value="ECO:0007669"/>
    <property type="project" value="UniProtKB-KW"/>
</dbReference>
<evidence type="ECO:0000256" key="5">
    <source>
        <dbReference type="ARBA" id="ARBA00022840"/>
    </source>
</evidence>
<evidence type="ECO:0000256" key="3">
    <source>
        <dbReference type="ARBA" id="ARBA00022741"/>
    </source>
</evidence>
<feature type="compositionally biased region" description="Low complexity" evidence="7">
    <location>
        <begin position="410"/>
        <end position="428"/>
    </location>
</feature>
<keyword evidence="5" id="KW-0067">ATP-binding</keyword>
<dbReference type="PRINTS" id="PR01217">
    <property type="entry name" value="PRICHEXTENSN"/>
</dbReference>
<organism evidence="10 11">
    <name type="scientific">Streptomyces luomodiensis</name>
    <dbReference type="NCBI Taxonomy" id="3026192"/>
    <lineage>
        <taxon>Bacteria</taxon>
        <taxon>Bacillati</taxon>
        <taxon>Actinomycetota</taxon>
        <taxon>Actinomycetes</taxon>
        <taxon>Kitasatosporales</taxon>
        <taxon>Streptomycetaceae</taxon>
        <taxon>Streptomyces</taxon>
    </lineage>
</organism>
<feature type="domain" description="Four-carbon acid sugar kinase N-terminal" evidence="8">
    <location>
        <begin position="7"/>
        <end position="269"/>
    </location>
</feature>
<protein>
    <submittedName>
        <fullName evidence="10">Four-carbon acid sugar kinase family protein</fullName>
    </submittedName>
</protein>
<evidence type="ECO:0000313" key="10">
    <source>
        <dbReference type="EMBL" id="WNE94799.1"/>
    </source>
</evidence>
<dbReference type="Proteomes" id="UP001305606">
    <property type="component" value="Chromosome"/>
</dbReference>
<keyword evidence="4 10" id="KW-0418">Kinase</keyword>
<evidence type="ECO:0000256" key="4">
    <source>
        <dbReference type="ARBA" id="ARBA00022777"/>
    </source>
</evidence>
<feature type="compositionally biased region" description="Low complexity" evidence="7">
    <location>
        <begin position="513"/>
        <end position="522"/>
    </location>
</feature>
<name>A0ABY9USH0_9ACTN</name>
<dbReference type="Gene3D" id="3.40.980.20">
    <property type="entry name" value="Four-carbon acid sugar kinase, nucleotide binding domain"/>
    <property type="match status" value="1"/>
</dbReference>
<dbReference type="SUPFAM" id="SSF142764">
    <property type="entry name" value="YgbK-like"/>
    <property type="match status" value="2"/>
</dbReference>
<feature type="domain" description="Four-carbon acid sugar kinase nucleotide binding" evidence="9">
    <location>
        <begin position="568"/>
        <end position="645"/>
    </location>
</feature>
<feature type="compositionally biased region" description="Pro residues" evidence="7">
    <location>
        <begin position="400"/>
        <end position="409"/>
    </location>
</feature>
<dbReference type="RefSeq" id="WP_311034221.1">
    <property type="nucleotide sequence ID" value="NZ_CP117522.1"/>
</dbReference>
<dbReference type="InterPro" id="IPR037051">
    <property type="entry name" value="4-carb_acid_sugar_kinase_N_sf"/>
</dbReference>
<accession>A0ABY9USH0</accession>
<evidence type="ECO:0000256" key="7">
    <source>
        <dbReference type="SAM" id="MobiDB-lite"/>
    </source>
</evidence>
<dbReference type="InterPro" id="IPR010737">
    <property type="entry name" value="4-carb_acid_sugar_kinase_N"/>
</dbReference>
<feature type="compositionally biased region" description="Pro residues" evidence="7">
    <location>
        <begin position="328"/>
        <end position="347"/>
    </location>
</feature>
<keyword evidence="2" id="KW-0808">Transferase</keyword>
<dbReference type="Pfam" id="PF17042">
    <property type="entry name" value="NBD_C"/>
    <property type="match status" value="1"/>
</dbReference>
<gene>
    <name evidence="10" type="ORF">PS467_05305</name>
</gene>
<dbReference type="InterPro" id="IPR042213">
    <property type="entry name" value="NBD_C_sf"/>
</dbReference>
<feature type="compositionally biased region" description="Pro residues" evidence="7">
    <location>
        <begin position="295"/>
        <end position="307"/>
    </location>
</feature>
<dbReference type="Pfam" id="PF07005">
    <property type="entry name" value="SBD_N"/>
    <property type="match status" value="1"/>
</dbReference>
<evidence type="ECO:0000256" key="2">
    <source>
        <dbReference type="ARBA" id="ARBA00022679"/>
    </source>
</evidence>
<feature type="compositionally biased region" description="Low complexity" evidence="7">
    <location>
        <begin position="554"/>
        <end position="565"/>
    </location>
</feature>
<dbReference type="InterPro" id="IPR031475">
    <property type="entry name" value="NBD_C"/>
</dbReference>
<comment type="similarity">
    <text evidence="1">Belongs to the four-carbon acid sugar kinase family.</text>
</comment>
<proteinExistence type="inferred from homology"/>
<dbReference type="EMBL" id="CP117522">
    <property type="protein sequence ID" value="WNE94799.1"/>
    <property type="molecule type" value="Genomic_DNA"/>
</dbReference>
<keyword evidence="3" id="KW-0547">Nucleotide-binding</keyword>
<evidence type="ECO:0000259" key="9">
    <source>
        <dbReference type="Pfam" id="PF17042"/>
    </source>
</evidence>
<keyword evidence="6" id="KW-0119">Carbohydrate metabolism</keyword>
<feature type="region of interest" description="Disordered" evidence="7">
    <location>
        <begin position="494"/>
        <end position="565"/>
    </location>
</feature>
<feature type="region of interest" description="Disordered" evidence="7">
    <location>
        <begin position="277"/>
        <end position="436"/>
    </location>
</feature>
<feature type="compositionally biased region" description="Low complexity" evidence="7">
    <location>
        <begin position="348"/>
        <end position="399"/>
    </location>
</feature>
<feature type="compositionally biased region" description="Low complexity" evidence="7">
    <location>
        <begin position="308"/>
        <end position="327"/>
    </location>
</feature>
<feature type="compositionally biased region" description="Basic and acidic residues" evidence="7">
    <location>
        <begin position="63"/>
        <end position="78"/>
    </location>
</feature>
<evidence type="ECO:0000313" key="11">
    <source>
        <dbReference type="Proteomes" id="UP001305606"/>
    </source>
</evidence>